<dbReference type="AlphaFoldDB" id="A0A1Y1I2P8"/>
<dbReference type="Pfam" id="PF03098">
    <property type="entry name" value="An_peroxidase"/>
    <property type="match status" value="2"/>
</dbReference>
<accession>A0A1Y1I2P8</accession>
<feature type="region of interest" description="Disordered" evidence="6">
    <location>
        <begin position="822"/>
        <end position="861"/>
    </location>
</feature>
<dbReference type="PANTHER" id="PTHR11903">
    <property type="entry name" value="PROSTAGLANDIN G/H SYNTHASE"/>
    <property type="match status" value="1"/>
</dbReference>
<dbReference type="STRING" id="105231.A0A1Y1I2P8"/>
<evidence type="ECO:0000256" key="2">
    <source>
        <dbReference type="ARBA" id="ARBA00022964"/>
    </source>
</evidence>
<dbReference type="PRINTS" id="PR00457">
    <property type="entry name" value="ANPEROXIDASE"/>
</dbReference>
<dbReference type="GO" id="GO:0004601">
    <property type="term" value="F:peroxidase activity"/>
    <property type="evidence" value="ECO:0007669"/>
    <property type="project" value="InterPro"/>
</dbReference>
<keyword evidence="8" id="KW-1185">Reference proteome</keyword>
<reference evidence="7 8" key="1">
    <citation type="journal article" date="2014" name="Nat. Commun.">
        <title>Klebsormidium flaccidum genome reveals primary factors for plant terrestrial adaptation.</title>
        <authorList>
            <person name="Hori K."/>
            <person name="Maruyama F."/>
            <person name="Fujisawa T."/>
            <person name="Togashi T."/>
            <person name="Yamamoto N."/>
            <person name="Seo M."/>
            <person name="Sato S."/>
            <person name="Yamada T."/>
            <person name="Mori H."/>
            <person name="Tajima N."/>
            <person name="Moriyama T."/>
            <person name="Ikeuchi M."/>
            <person name="Watanabe M."/>
            <person name="Wada H."/>
            <person name="Kobayashi K."/>
            <person name="Saito M."/>
            <person name="Masuda T."/>
            <person name="Sasaki-Sekimoto Y."/>
            <person name="Mashiguchi K."/>
            <person name="Awai K."/>
            <person name="Shimojima M."/>
            <person name="Masuda S."/>
            <person name="Iwai M."/>
            <person name="Nobusawa T."/>
            <person name="Narise T."/>
            <person name="Kondo S."/>
            <person name="Saito H."/>
            <person name="Sato R."/>
            <person name="Murakawa M."/>
            <person name="Ihara Y."/>
            <person name="Oshima-Yamada Y."/>
            <person name="Ohtaka K."/>
            <person name="Satoh M."/>
            <person name="Sonobe K."/>
            <person name="Ishii M."/>
            <person name="Ohtani R."/>
            <person name="Kanamori-Sato M."/>
            <person name="Honoki R."/>
            <person name="Miyazaki D."/>
            <person name="Mochizuki H."/>
            <person name="Umetsu J."/>
            <person name="Higashi K."/>
            <person name="Shibata D."/>
            <person name="Kamiya Y."/>
            <person name="Sato N."/>
            <person name="Nakamura Y."/>
            <person name="Tabata S."/>
            <person name="Ida S."/>
            <person name="Kurokawa K."/>
            <person name="Ohta H."/>
        </authorList>
    </citation>
    <scope>NUCLEOTIDE SEQUENCE [LARGE SCALE GENOMIC DNA]</scope>
    <source>
        <strain evidence="7 8">NIES-2285</strain>
    </source>
</reference>
<dbReference type="PANTHER" id="PTHR11903:SF37">
    <property type="entry name" value="PSI-PRODUCING OXYGENASE A"/>
    <property type="match status" value="1"/>
</dbReference>
<dbReference type="GO" id="GO:0006979">
    <property type="term" value="P:response to oxidative stress"/>
    <property type="evidence" value="ECO:0007669"/>
    <property type="project" value="InterPro"/>
</dbReference>
<dbReference type="GO" id="GO:0051213">
    <property type="term" value="F:dioxygenase activity"/>
    <property type="evidence" value="ECO:0007669"/>
    <property type="project" value="UniProtKB-KW"/>
</dbReference>
<organism evidence="7 8">
    <name type="scientific">Klebsormidium nitens</name>
    <name type="common">Green alga</name>
    <name type="synonym">Ulothrix nitens</name>
    <dbReference type="NCBI Taxonomy" id="105231"/>
    <lineage>
        <taxon>Eukaryota</taxon>
        <taxon>Viridiplantae</taxon>
        <taxon>Streptophyta</taxon>
        <taxon>Klebsormidiophyceae</taxon>
        <taxon>Klebsormidiales</taxon>
        <taxon>Klebsormidiaceae</taxon>
        <taxon>Klebsormidium</taxon>
    </lineage>
</organism>
<proteinExistence type="predicted"/>
<keyword evidence="5" id="KW-0349">Heme</keyword>
<dbReference type="InterPro" id="IPR010255">
    <property type="entry name" value="Haem_peroxidase_sf"/>
</dbReference>
<evidence type="ECO:0000256" key="4">
    <source>
        <dbReference type="ARBA" id="ARBA00023004"/>
    </source>
</evidence>
<evidence type="ECO:0000313" key="7">
    <source>
        <dbReference type="EMBL" id="GAQ85200.1"/>
    </source>
</evidence>
<feature type="region of interest" description="Disordered" evidence="6">
    <location>
        <begin position="310"/>
        <end position="344"/>
    </location>
</feature>
<name>A0A1Y1I2P8_KLENI</name>
<dbReference type="GO" id="GO:0020037">
    <property type="term" value="F:heme binding"/>
    <property type="evidence" value="ECO:0007669"/>
    <property type="project" value="InterPro"/>
</dbReference>
<evidence type="ECO:0000256" key="6">
    <source>
        <dbReference type="SAM" id="MobiDB-lite"/>
    </source>
</evidence>
<dbReference type="InterPro" id="IPR037120">
    <property type="entry name" value="Haem_peroxidase_sf_animal"/>
</dbReference>
<keyword evidence="2" id="KW-0223">Dioxygenase</keyword>
<feature type="binding site" description="axial binding residue" evidence="5">
    <location>
        <position position="494"/>
    </location>
    <ligand>
        <name>heme b</name>
        <dbReference type="ChEBI" id="CHEBI:60344"/>
    </ligand>
    <ligandPart>
        <name>Fe</name>
        <dbReference type="ChEBI" id="CHEBI:18248"/>
    </ligandPart>
</feature>
<feature type="compositionally biased region" description="Polar residues" evidence="6">
    <location>
        <begin position="834"/>
        <end position="846"/>
    </location>
</feature>
<dbReference type="GO" id="GO:0046872">
    <property type="term" value="F:metal ion binding"/>
    <property type="evidence" value="ECO:0007669"/>
    <property type="project" value="UniProtKB-KW"/>
</dbReference>
<dbReference type="Gene3D" id="1.10.640.10">
    <property type="entry name" value="Haem peroxidase domain superfamily, animal type"/>
    <property type="match status" value="1"/>
</dbReference>
<dbReference type="PROSITE" id="PS50292">
    <property type="entry name" value="PEROXIDASE_3"/>
    <property type="match status" value="1"/>
</dbReference>
<keyword evidence="4 5" id="KW-0408">Iron</keyword>
<dbReference type="Proteomes" id="UP000054558">
    <property type="component" value="Unassembled WGS sequence"/>
</dbReference>
<dbReference type="SUPFAM" id="SSF48113">
    <property type="entry name" value="Heme-dependent peroxidases"/>
    <property type="match status" value="1"/>
</dbReference>
<dbReference type="EMBL" id="DF237173">
    <property type="protein sequence ID" value="GAQ85200.1"/>
    <property type="molecule type" value="Genomic_DNA"/>
</dbReference>
<dbReference type="OrthoDB" id="823504at2759"/>
<evidence type="ECO:0000256" key="5">
    <source>
        <dbReference type="PIRSR" id="PIRSR619791-2"/>
    </source>
</evidence>
<gene>
    <name evidence="7" type="ORF">KFL_002240030</name>
</gene>
<dbReference type="InterPro" id="IPR050783">
    <property type="entry name" value="Oxylipin_biosynth_metab"/>
</dbReference>
<dbReference type="GO" id="GO:0001676">
    <property type="term" value="P:long-chain fatty acid metabolic process"/>
    <property type="evidence" value="ECO:0000318"/>
    <property type="project" value="GO_Central"/>
</dbReference>
<keyword evidence="3" id="KW-0560">Oxidoreductase</keyword>
<sequence>MEGMPPSTLATHGAMSERRGDAVLEDDCPYPPTPGRPWWLTILGLPLLIILWAFKWVFKQRLQYAIVENGMLKYAPSVLDAQQGFYKFPLLGPRLIRKAFEVVQSKVSYPPQHLMSSAPSNSPGILTVLKTDSKLDGQCKYKDILTSDDTPVLPAQPRIFRTVDGFGNCPYSPHIGQAAQPYSFVATCKKPEINRFGQVIEKKLPDTDDVFEELFKREEFETNEAGLNCLILDFATLLTHDLFNSHNGYNGNSSYADLSPLYGHDEHTVRRVRVFKRGLLDLKKVPHSRGASVEESKLKEFKEGVIRKLKTQEKNEQSPGVTEAQPKQPGCIQHGEGKKSAGDSGLQAMEAEDIGNLVKVAEEWNWDWGFVGWRALVEVFGREHNQVAKKLLKWYPDKFSHKFGTPNKQEALGAKYDTDGFPQDNPKLKGRWINDELLYQTARYITTRIYGNIVVTDYASNFLGLKELNDFFVGRPEKLGNSCSYEFGLLYHWHCLLPDETINAAEPRGVPSNENDPRRGPLPGDYYDQLNETMDEGYKKKFGALMEHQEKKIVKEVPIAEDALKGEKDKWKKVSLAVDHLPETELKLDDLLLSRYKTPIGRFGAFHTPKYMKEAEKRTMKKAREQNVGTYNDFRAHLGLMRCATYEEINPDQKVAGALRKLYGTDSKGNDNADHVELYPGVFAERSGRKGIKFGNILSIGLLEDALNLIRNDRLFVDFDAGTATAKGYYYAVTSHFADVIERNTNLKLVKEVDGKPVDYKTKYTDPKNWLHWRLASASLLTVPDKKSEGAEKPGFQGTVRKEIFKGTNCAPGILAKYSAPKPAPKPTVFIPPGNTSKLPAGSPTSHFEGALAETPGAKDY</sequence>
<keyword evidence="1 5" id="KW-0479">Metal-binding</keyword>
<evidence type="ECO:0000313" key="8">
    <source>
        <dbReference type="Proteomes" id="UP000054558"/>
    </source>
</evidence>
<evidence type="ECO:0000256" key="1">
    <source>
        <dbReference type="ARBA" id="ARBA00022723"/>
    </source>
</evidence>
<dbReference type="InterPro" id="IPR019791">
    <property type="entry name" value="Haem_peroxidase_animal"/>
</dbReference>
<protein>
    <submittedName>
        <fullName evidence="7">Uncharacterized protein</fullName>
    </submittedName>
</protein>
<evidence type="ECO:0000256" key="3">
    <source>
        <dbReference type="ARBA" id="ARBA00023002"/>
    </source>
</evidence>